<dbReference type="Proteomes" id="UP001056120">
    <property type="component" value="Linkage Group LG10"/>
</dbReference>
<sequence length="141" mass="16556">MGLPYIKKAIFSKKISIEFSLTTLLFLYIQYAKYINPNKRLILTSEAETQPYAQLLQWQLSLPFLLRHGQTLTLVLAPSHKQKTTKIHPQRLPAVSRPVSHQSERTLTNYEFHIITTVKKIITVQFNLTQLRLLFRFMDRT</sequence>
<reference evidence="2" key="1">
    <citation type="journal article" date="2022" name="Mol. Ecol. Resour.">
        <title>The genomes of chicory, endive, great burdock and yacon provide insights into Asteraceae palaeo-polyploidization history and plant inulin production.</title>
        <authorList>
            <person name="Fan W."/>
            <person name="Wang S."/>
            <person name="Wang H."/>
            <person name="Wang A."/>
            <person name="Jiang F."/>
            <person name="Liu H."/>
            <person name="Zhao H."/>
            <person name="Xu D."/>
            <person name="Zhang Y."/>
        </authorList>
    </citation>
    <scope>NUCLEOTIDE SEQUENCE [LARGE SCALE GENOMIC DNA]</scope>
    <source>
        <strain evidence="2">cv. Yunnan</strain>
    </source>
</reference>
<comment type="caution">
    <text evidence="1">The sequence shown here is derived from an EMBL/GenBank/DDBJ whole genome shotgun (WGS) entry which is preliminary data.</text>
</comment>
<evidence type="ECO:0000313" key="2">
    <source>
        <dbReference type="Proteomes" id="UP001056120"/>
    </source>
</evidence>
<keyword evidence="2" id="KW-1185">Reference proteome</keyword>
<proteinExistence type="predicted"/>
<evidence type="ECO:0000313" key="1">
    <source>
        <dbReference type="EMBL" id="KAI3800955.1"/>
    </source>
</evidence>
<accession>A0ACB9HYX7</accession>
<name>A0ACB9HYX7_9ASTR</name>
<reference evidence="1 2" key="2">
    <citation type="journal article" date="2022" name="Mol. Ecol. Resour.">
        <title>The genomes of chicory, endive, great burdock and yacon provide insights into Asteraceae paleo-polyploidization history and plant inulin production.</title>
        <authorList>
            <person name="Fan W."/>
            <person name="Wang S."/>
            <person name="Wang H."/>
            <person name="Wang A."/>
            <person name="Jiang F."/>
            <person name="Liu H."/>
            <person name="Zhao H."/>
            <person name="Xu D."/>
            <person name="Zhang Y."/>
        </authorList>
    </citation>
    <scope>NUCLEOTIDE SEQUENCE [LARGE SCALE GENOMIC DNA]</scope>
    <source>
        <strain evidence="2">cv. Yunnan</strain>
        <tissue evidence="1">Leaves</tissue>
    </source>
</reference>
<protein>
    <submittedName>
        <fullName evidence="1">Uncharacterized protein</fullName>
    </submittedName>
</protein>
<organism evidence="1 2">
    <name type="scientific">Smallanthus sonchifolius</name>
    <dbReference type="NCBI Taxonomy" id="185202"/>
    <lineage>
        <taxon>Eukaryota</taxon>
        <taxon>Viridiplantae</taxon>
        <taxon>Streptophyta</taxon>
        <taxon>Embryophyta</taxon>
        <taxon>Tracheophyta</taxon>
        <taxon>Spermatophyta</taxon>
        <taxon>Magnoliopsida</taxon>
        <taxon>eudicotyledons</taxon>
        <taxon>Gunneridae</taxon>
        <taxon>Pentapetalae</taxon>
        <taxon>asterids</taxon>
        <taxon>campanulids</taxon>
        <taxon>Asterales</taxon>
        <taxon>Asteraceae</taxon>
        <taxon>Asteroideae</taxon>
        <taxon>Heliantheae alliance</taxon>
        <taxon>Millerieae</taxon>
        <taxon>Smallanthus</taxon>
    </lineage>
</organism>
<gene>
    <name evidence="1" type="ORF">L1987_29055</name>
</gene>
<dbReference type="EMBL" id="CM042027">
    <property type="protein sequence ID" value="KAI3800955.1"/>
    <property type="molecule type" value="Genomic_DNA"/>
</dbReference>